<keyword evidence="7" id="KW-1133">Transmembrane helix</keyword>
<evidence type="ECO:0000259" key="8">
    <source>
        <dbReference type="Pfam" id="PF04542"/>
    </source>
</evidence>
<keyword evidence="4 6" id="KW-0238">DNA-binding</keyword>
<proteinExistence type="inferred from homology"/>
<dbReference type="CDD" id="cd06171">
    <property type="entry name" value="Sigma70_r4"/>
    <property type="match status" value="1"/>
</dbReference>
<dbReference type="InterPro" id="IPR013325">
    <property type="entry name" value="RNA_pol_sigma_r2"/>
</dbReference>
<keyword evidence="2 6" id="KW-0805">Transcription regulation</keyword>
<evidence type="ECO:0000256" key="5">
    <source>
        <dbReference type="ARBA" id="ARBA00023163"/>
    </source>
</evidence>
<dbReference type="GO" id="GO:0016987">
    <property type="term" value="F:sigma factor activity"/>
    <property type="evidence" value="ECO:0007669"/>
    <property type="project" value="UniProtKB-KW"/>
</dbReference>
<feature type="transmembrane region" description="Helical" evidence="7">
    <location>
        <begin position="263"/>
        <end position="286"/>
    </location>
</feature>
<evidence type="ECO:0000259" key="9">
    <source>
        <dbReference type="Pfam" id="PF08281"/>
    </source>
</evidence>
<evidence type="ECO:0000313" key="11">
    <source>
        <dbReference type="Proteomes" id="UP000521199"/>
    </source>
</evidence>
<evidence type="ECO:0000256" key="7">
    <source>
        <dbReference type="SAM" id="Phobius"/>
    </source>
</evidence>
<dbReference type="AlphaFoldDB" id="A0A7W8D6U7"/>
<dbReference type="InterPro" id="IPR036388">
    <property type="entry name" value="WH-like_DNA-bd_sf"/>
</dbReference>
<dbReference type="PROSITE" id="PS01063">
    <property type="entry name" value="SIGMA70_ECF"/>
    <property type="match status" value="1"/>
</dbReference>
<feature type="transmembrane region" description="Helical" evidence="7">
    <location>
        <begin position="302"/>
        <end position="324"/>
    </location>
</feature>
<organism evidence="10 11">
    <name type="scientific">Chiayiivirga flava</name>
    <dbReference type="NCBI Taxonomy" id="659595"/>
    <lineage>
        <taxon>Bacteria</taxon>
        <taxon>Pseudomonadati</taxon>
        <taxon>Pseudomonadota</taxon>
        <taxon>Gammaproteobacteria</taxon>
        <taxon>Lysobacterales</taxon>
        <taxon>Lysobacteraceae</taxon>
        <taxon>Chiayiivirga</taxon>
    </lineage>
</organism>
<dbReference type="SUPFAM" id="SSF88946">
    <property type="entry name" value="Sigma2 domain of RNA polymerase sigma factors"/>
    <property type="match status" value="1"/>
</dbReference>
<dbReference type="InterPro" id="IPR039425">
    <property type="entry name" value="RNA_pol_sigma-70-like"/>
</dbReference>
<comment type="caution">
    <text evidence="10">The sequence shown here is derived from an EMBL/GenBank/DDBJ whole genome shotgun (WGS) entry which is preliminary data.</text>
</comment>
<comment type="similarity">
    <text evidence="1 6">Belongs to the sigma-70 factor family. ECF subfamily.</text>
</comment>
<gene>
    <name evidence="10" type="ORF">HNQ52_002571</name>
</gene>
<feature type="transmembrane region" description="Helical" evidence="7">
    <location>
        <begin position="330"/>
        <end position="351"/>
    </location>
</feature>
<evidence type="ECO:0000313" key="10">
    <source>
        <dbReference type="EMBL" id="MBB5209021.1"/>
    </source>
</evidence>
<sequence>MHADALADLIEQHLPAAKAGDRAAFGRIVVGCQNGITAIALAITRDVATSEDIAQDAFLNAWNNLSRLRNPRSFLPWLRQITRNLSHDALRRRKAERRVDGDLDDILAVVADPTPDHPERLARHQEESVVADLIDELPEETREILLIYYREGQSSKQVAHLLGMQDAAVRKRLSRARQSLRDDLLARLGELARTTAPTAAFTAIVVAGLTISQPAAAAGLAAAGASVAGGLVGKASSAVAALGKGLGKSAFGTALVGKGASRLLIGAVGGIVFALIAGIAGVIFGVRRHWITAIDEQEKRDLAWFAAAGIGTVFLFTGLMAVSLLHASAWLPTASFVGLMVAIGAMNLTWLPCILARRHAREHDNDPIRAARERVAERRMAWSGMLIGVLLGGSGLLVGLLTSGRMVV</sequence>
<keyword evidence="7" id="KW-0472">Membrane</keyword>
<dbReference type="GO" id="GO:0003677">
    <property type="term" value="F:DNA binding"/>
    <property type="evidence" value="ECO:0007669"/>
    <property type="project" value="UniProtKB-KW"/>
</dbReference>
<dbReference type="Proteomes" id="UP000521199">
    <property type="component" value="Unassembled WGS sequence"/>
</dbReference>
<dbReference type="RefSeq" id="WP_183961555.1">
    <property type="nucleotide sequence ID" value="NZ_JACHHP010000004.1"/>
</dbReference>
<dbReference type="PANTHER" id="PTHR43133:SF25">
    <property type="entry name" value="RNA POLYMERASE SIGMA FACTOR RFAY-RELATED"/>
    <property type="match status" value="1"/>
</dbReference>
<dbReference type="InterPro" id="IPR013324">
    <property type="entry name" value="RNA_pol_sigma_r3/r4-like"/>
</dbReference>
<dbReference type="Pfam" id="PF04542">
    <property type="entry name" value="Sigma70_r2"/>
    <property type="match status" value="1"/>
</dbReference>
<reference evidence="10 11" key="1">
    <citation type="submission" date="2020-08" db="EMBL/GenBank/DDBJ databases">
        <title>Genomic Encyclopedia of Type Strains, Phase IV (KMG-IV): sequencing the most valuable type-strain genomes for metagenomic binning, comparative biology and taxonomic classification.</title>
        <authorList>
            <person name="Goeker M."/>
        </authorList>
    </citation>
    <scope>NUCLEOTIDE SEQUENCE [LARGE SCALE GENOMIC DNA]</scope>
    <source>
        <strain evidence="10 11">DSM 24163</strain>
    </source>
</reference>
<evidence type="ECO:0000256" key="1">
    <source>
        <dbReference type="ARBA" id="ARBA00010641"/>
    </source>
</evidence>
<evidence type="ECO:0000256" key="3">
    <source>
        <dbReference type="ARBA" id="ARBA00023082"/>
    </source>
</evidence>
<dbReference type="InterPro" id="IPR000838">
    <property type="entry name" value="RNA_pol_sigma70_ECF_CS"/>
</dbReference>
<dbReference type="SUPFAM" id="SSF88659">
    <property type="entry name" value="Sigma3 and sigma4 domains of RNA polymerase sigma factors"/>
    <property type="match status" value="1"/>
</dbReference>
<keyword evidence="11" id="KW-1185">Reference proteome</keyword>
<keyword evidence="3 6" id="KW-0731">Sigma factor</keyword>
<evidence type="ECO:0000256" key="6">
    <source>
        <dbReference type="RuleBase" id="RU000716"/>
    </source>
</evidence>
<dbReference type="InterPro" id="IPR007627">
    <property type="entry name" value="RNA_pol_sigma70_r2"/>
</dbReference>
<dbReference type="InterPro" id="IPR013249">
    <property type="entry name" value="RNA_pol_sigma70_r4_t2"/>
</dbReference>
<accession>A0A7W8D6U7</accession>
<feature type="domain" description="RNA polymerase sigma factor 70 region 4 type 2" evidence="9">
    <location>
        <begin position="131"/>
        <end position="180"/>
    </location>
</feature>
<feature type="domain" description="RNA polymerase sigma-70 region 2" evidence="8">
    <location>
        <begin position="34"/>
        <end position="94"/>
    </location>
</feature>
<feature type="transmembrane region" description="Helical" evidence="7">
    <location>
        <begin position="381"/>
        <end position="402"/>
    </location>
</feature>
<keyword evidence="5 6" id="KW-0804">Transcription</keyword>
<name>A0A7W8D6U7_9GAMM</name>
<dbReference type="Gene3D" id="1.10.1740.10">
    <property type="match status" value="1"/>
</dbReference>
<dbReference type="EMBL" id="JACHHP010000004">
    <property type="protein sequence ID" value="MBB5209021.1"/>
    <property type="molecule type" value="Genomic_DNA"/>
</dbReference>
<evidence type="ECO:0000256" key="4">
    <source>
        <dbReference type="ARBA" id="ARBA00023125"/>
    </source>
</evidence>
<evidence type="ECO:0000256" key="2">
    <source>
        <dbReference type="ARBA" id="ARBA00023015"/>
    </source>
</evidence>
<dbReference type="NCBIfam" id="TIGR02937">
    <property type="entry name" value="sigma70-ECF"/>
    <property type="match status" value="1"/>
</dbReference>
<dbReference type="Pfam" id="PF08281">
    <property type="entry name" value="Sigma70_r4_2"/>
    <property type="match status" value="1"/>
</dbReference>
<dbReference type="InterPro" id="IPR014284">
    <property type="entry name" value="RNA_pol_sigma-70_dom"/>
</dbReference>
<protein>
    <recommendedName>
        <fullName evidence="6">RNA polymerase sigma factor</fullName>
    </recommendedName>
</protein>
<dbReference type="Gene3D" id="1.10.10.10">
    <property type="entry name" value="Winged helix-like DNA-binding domain superfamily/Winged helix DNA-binding domain"/>
    <property type="match status" value="1"/>
</dbReference>
<keyword evidence="7" id="KW-0812">Transmembrane</keyword>
<dbReference type="GO" id="GO:0006352">
    <property type="term" value="P:DNA-templated transcription initiation"/>
    <property type="evidence" value="ECO:0007669"/>
    <property type="project" value="InterPro"/>
</dbReference>
<dbReference type="PANTHER" id="PTHR43133">
    <property type="entry name" value="RNA POLYMERASE ECF-TYPE SIGMA FACTO"/>
    <property type="match status" value="1"/>
</dbReference>